<dbReference type="GO" id="GO:0016887">
    <property type="term" value="F:ATP hydrolysis activity"/>
    <property type="evidence" value="ECO:0007669"/>
    <property type="project" value="InterPro"/>
</dbReference>
<dbReference type="PROSITE" id="PS00675">
    <property type="entry name" value="SIGMA54_INTERACT_1"/>
    <property type="match status" value="1"/>
</dbReference>
<feature type="domain" description="ABC transporter" evidence="5">
    <location>
        <begin position="3"/>
        <end position="197"/>
    </location>
</feature>
<dbReference type="Pfam" id="PF00005">
    <property type="entry name" value="ABC_tran"/>
    <property type="match status" value="1"/>
</dbReference>
<dbReference type="GO" id="GO:0005524">
    <property type="term" value="F:ATP binding"/>
    <property type="evidence" value="ECO:0007669"/>
    <property type="project" value="UniProtKB-KW"/>
</dbReference>
<evidence type="ECO:0000313" key="7">
    <source>
        <dbReference type="Proteomes" id="UP000189857"/>
    </source>
</evidence>
<comment type="similarity">
    <text evidence="1">Belongs to the ABC transporter superfamily.</text>
</comment>
<dbReference type="InterPro" id="IPR027417">
    <property type="entry name" value="P-loop_NTPase"/>
</dbReference>
<evidence type="ECO:0000256" key="4">
    <source>
        <dbReference type="ARBA" id="ARBA00022840"/>
    </source>
</evidence>
<dbReference type="SUPFAM" id="SSF52540">
    <property type="entry name" value="P-loop containing nucleoside triphosphate hydrolases"/>
    <property type="match status" value="1"/>
</dbReference>
<evidence type="ECO:0000256" key="1">
    <source>
        <dbReference type="ARBA" id="ARBA00005417"/>
    </source>
</evidence>
<keyword evidence="3" id="KW-0547">Nucleotide-binding</keyword>
<evidence type="ECO:0000313" key="6">
    <source>
        <dbReference type="EMBL" id="SJZ90996.1"/>
    </source>
</evidence>
<keyword evidence="4 6" id="KW-0067">ATP-binding</keyword>
<gene>
    <name evidence="6" type="ORF">SAMN02745110_01997</name>
</gene>
<keyword evidence="7" id="KW-1185">Reference proteome</keyword>
<proteinExistence type="inferred from homology"/>
<dbReference type="PANTHER" id="PTHR42711">
    <property type="entry name" value="ABC TRANSPORTER ATP-BINDING PROTEIN"/>
    <property type="match status" value="1"/>
</dbReference>
<evidence type="ECO:0000259" key="5">
    <source>
        <dbReference type="PROSITE" id="PS50893"/>
    </source>
</evidence>
<name>A0A1T4PIG8_9FIRM</name>
<dbReference type="InterPro" id="IPR050763">
    <property type="entry name" value="ABC_transporter_ATP-binding"/>
</dbReference>
<dbReference type="InterPro" id="IPR003439">
    <property type="entry name" value="ABC_transporter-like_ATP-bd"/>
</dbReference>
<dbReference type="PROSITE" id="PS50893">
    <property type="entry name" value="ABC_TRANSPORTER_2"/>
    <property type="match status" value="1"/>
</dbReference>
<reference evidence="6 7" key="1">
    <citation type="submission" date="2017-02" db="EMBL/GenBank/DDBJ databases">
        <authorList>
            <person name="Peterson S.W."/>
        </authorList>
    </citation>
    <scope>NUCLEOTIDE SEQUENCE [LARGE SCALE GENOMIC DNA]</scope>
    <source>
        <strain evidence="6 7">ATCC 17233</strain>
    </source>
</reference>
<dbReference type="SMART" id="SM00382">
    <property type="entry name" value="AAA"/>
    <property type="match status" value="1"/>
</dbReference>
<accession>A0A1T4PIG8</accession>
<organism evidence="6 7">
    <name type="scientific">Eubacterium ruminantium</name>
    <dbReference type="NCBI Taxonomy" id="42322"/>
    <lineage>
        <taxon>Bacteria</taxon>
        <taxon>Bacillati</taxon>
        <taxon>Bacillota</taxon>
        <taxon>Clostridia</taxon>
        <taxon>Eubacteriales</taxon>
        <taxon>Eubacteriaceae</taxon>
        <taxon>Eubacterium</taxon>
    </lineage>
</organism>
<evidence type="ECO:0000256" key="3">
    <source>
        <dbReference type="ARBA" id="ARBA00022741"/>
    </source>
</evidence>
<dbReference type="Gene3D" id="3.40.50.300">
    <property type="entry name" value="P-loop containing nucleotide triphosphate hydrolases"/>
    <property type="match status" value="1"/>
</dbReference>
<dbReference type="RefSeq" id="WP_078787806.1">
    <property type="nucleotide sequence ID" value="NZ_FNHR01000010.1"/>
</dbReference>
<dbReference type="EMBL" id="FUXA01000012">
    <property type="protein sequence ID" value="SJZ90996.1"/>
    <property type="molecule type" value="Genomic_DNA"/>
</dbReference>
<evidence type="ECO:0000256" key="2">
    <source>
        <dbReference type="ARBA" id="ARBA00022448"/>
    </source>
</evidence>
<sequence>MVLTAKNIKKIYNDKVVLRDVSETVGSGKILYLKGESGAGKTTFLRIIMGLEKYDSGELFFSKENGDKAGDISIGASFQEDRLCEDINAFTNIKIANPGVKDKDIASDIERILPGLDDKKTVSKMSGGMRKRISIIRACISERDLYILDEPFTGLDKDNIQRVAEYIKEKTGNGILIMTGHNDDLPDIFGDIIELQL</sequence>
<dbReference type="InterPro" id="IPR003593">
    <property type="entry name" value="AAA+_ATPase"/>
</dbReference>
<protein>
    <submittedName>
        <fullName evidence="6">NitT/TauT family transport system ATP-binding protein</fullName>
    </submittedName>
</protein>
<dbReference type="Proteomes" id="UP000189857">
    <property type="component" value="Unassembled WGS sequence"/>
</dbReference>
<dbReference type="AlphaFoldDB" id="A0A1T4PIG8"/>
<dbReference type="PANTHER" id="PTHR42711:SF5">
    <property type="entry name" value="ABC TRANSPORTER ATP-BINDING PROTEIN NATA"/>
    <property type="match status" value="1"/>
</dbReference>
<keyword evidence="2" id="KW-0813">Transport</keyword>
<dbReference type="InterPro" id="IPR025662">
    <property type="entry name" value="Sigma_54_int_dom_ATP-bd_1"/>
</dbReference>
<dbReference type="OrthoDB" id="9802264at2"/>